<keyword evidence="1" id="KW-0472">Membrane</keyword>
<reference evidence="2 3" key="2">
    <citation type="journal article" date="2010" name="Stand. Genomic Sci.">
        <title>Complete genome sequence of Syntrophothermus lipocalidus type strain (TGB-C1).</title>
        <authorList>
            <person name="Djao O.D."/>
            <person name="Zhang X."/>
            <person name="Lucas S."/>
            <person name="Lapidus A."/>
            <person name="Del Rio T.G."/>
            <person name="Nolan M."/>
            <person name="Tice H."/>
            <person name="Cheng J.F."/>
            <person name="Han C."/>
            <person name="Tapia R."/>
            <person name="Goodwin L."/>
            <person name="Pitluck S."/>
            <person name="Liolios K."/>
            <person name="Ivanova N."/>
            <person name="Mavromatis K."/>
            <person name="Mikhailova N."/>
            <person name="Ovchinnikova G."/>
            <person name="Pati A."/>
            <person name="Brambilla E."/>
            <person name="Chen A."/>
            <person name="Palaniappan K."/>
            <person name="Land M."/>
            <person name="Hauser L."/>
            <person name="Chang Y.J."/>
            <person name="Jeffries C.D."/>
            <person name="Rohde M."/>
            <person name="Sikorski J."/>
            <person name="Spring S."/>
            <person name="Goker M."/>
            <person name="Detter J.C."/>
            <person name="Woyke T."/>
            <person name="Bristow J."/>
            <person name="Eisen J.A."/>
            <person name="Markowitz V."/>
            <person name="Hugenholtz P."/>
            <person name="Kyrpides N.C."/>
            <person name="Klenk H.P."/>
        </authorList>
    </citation>
    <scope>NUCLEOTIDE SEQUENCE [LARGE SCALE GENOMIC DNA]</scope>
    <source>
        <strain evidence="3">DSM 12680 / TGB-C1</strain>
    </source>
</reference>
<sequence>MSDEFKENSQAVQIHLSIIQSIIQRMALNSSSCKTWCITIVSAVLVVVADKGKPNYTFIALIPILLFFALDAYYLALEKLFRNSYNDFVEKLHRSTLSICDFFVVNPMGNFARTMFASLLSFATWPFYFVLLLMVLVARCLLT</sequence>
<evidence type="ECO:0000313" key="3">
    <source>
        <dbReference type="Proteomes" id="UP000000378"/>
    </source>
</evidence>
<dbReference type="AlphaFoldDB" id="D7CIL3"/>
<dbReference type="KEGG" id="slp:Slip_0077"/>
<evidence type="ECO:0000313" key="2">
    <source>
        <dbReference type="EMBL" id="ADI00878.1"/>
    </source>
</evidence>
<keyword evidence="1" id="KW-1133">Transmembrane helix</keyword>
<accession>D7CIL3</accession>
<proteinExistence type="predicted"/>
<dbReference type="EMBL" id="CP002048">
    <property type="protein sequence ID" value="ADI00878.1"/>
    <property type="molecule type" value="Genomic_DNA"/>
</dbReference>
<name>D7CIL3_SYNLT</name>
<evidence type="ECO:0000256" key="1">
    <source>
        <dbReference type="SAM" id="Phobius"/>
    </source>
</evidence>
<dbReference type="STRING" id="643648.Slip_0077"/>
<gene>
    <name evidence="2" type="ordered locus">Slip_0077</name>
</gene>
<dbReference type="RefSeq" id="WP_013174282.1">
    <property type="nucleotide sequence ID" value="NC_014220.1"/>
</dbReference>
<feature type="transmembrane region" description="Helical" evidence="1">
    <location>
        <begin position="33"/>
        <end position="49"/>
    </location>
</feature>
<dbReference type="Proteomes" id="UP000000378">
    <property type="component" value="Chromosome"/>
</dbReference>
<dbReference type="HOGENOM" id="CLU_131458_3_0_9"/>
<dbReference type="OrthoDB" id="573709at2"/>
<keyword evidence="3" id="KW-1185">Reference proteome</keyword>
<keyword evidence="1" id="KW-0812">Transmembrane</keyword>
<organism evidence="2 3">
    <name type="scientific">Syntrophothermus lipocalidus (strain DSM 12680 / TGB-C1)</name>
    <dbReference type="NCBI Taxonomy" id="643648"/>
    <lineage>
        <taxon>Bacteria</taxon>
        <taxon>Bacillati</taxon>
        <taxon>Bacillota</taxon>
        <taxon>Clostridia</taxon>
        <taxon>Eubacteriales</taxon>
        <taxon>Syntrophomonadaceae</taxon>
        <taxon>Syntrophothermus</taxon>
    </lineage>
</organism>
<feature type="transmembrane region" description="Helical" evidence="1">
    <location>
        <begin position="122"/>
        <end position="142"/>
    </location>
</feature>
<feature type="transmembrane region" description="Helical" evidence="1">
    <location>
        <begin position="55"/>
        <end position="76"/>
    </location>
</feature>
<protein>
    <submittedName>
        <fullName evidence="2">Uncharacterized protein</fullName>
    </submittedName>
</protein>
<dbReference type="eggNOG" id="ENOG50331HP">
    <property type="taxonomic scope" value="Bacteria"/>
</dbReference>
<reference evidence="3" key="1">
    <citation type="journal article" date="2010" name="Stand. Genomic Sci.">
        <title>Complete genome sequence of Syntrophothermus lipocalidus type strain (TGB-C1T).</title>
        <authorList>
            <consortium name="US DOE Joint Genome Institute (JGI-PGF)"/>
            <person name="Djao O."/>
            <person name="Zhang X."/>
            <person name="Lucas S."/>
            <person name="Lapidus A."/>
            <person name="Glavina Del Rio T."/>
            <person name="Nolan M."/>
            <person name="Tice H."/>
            <person name="Cheng J."/>
            <person name="Han C."/>
            <person name="Tapia R."/>
            <person name="Goodwin L."/>
            <person name="Pitluck S."/>
            <person name="Liolios K."/>
            <person name="Ivanova N."/>
            <person name="Mavromatis K."/>
            <person name="Mikhailova N."/>
            <person name="Ovchinnikova G."/>
            <person name="Pati A."/>
            <person name="Brambilla E."/>
            <person name="Chen A."/>
            <person name="Palaniappan K."/>
            <person name="Land M."/>
            <person name="Hauser L."/>
            <person name="Chang Y."/>
            <person name="Jeffries C."/>
            <person name="Rohde M."/>
            <person name="Sikorski J."/>
            <person name="Spring S."/>
            <person name="Goker M."/>
            <person name="Detter J."/>
            <person name="Woyke T."/>
            <person name="Bristow J."/>
            <person name="Eisen J."/>
            <person name="Markowitz V."/>
            <person name="Hugenholtz P."/>
            <person name="Kyrpides N."/>
            <person name="Klenk H."/>
        </authorList>
    </citation>
    <scope>NUCLEOTIDE SEQUENCE [LARGE SCALE GENOMIC DNA]</scope>
    <source>
        <strain evidence="3">DSM 12680 / TGB-C1</strain>
    </source>
</reference>